<organism evidence="2 3">
    <name type="scientific">Spongiibacter pelagi</name>
    <dbReference type="NCBI Taxonomy" id="2760804"/>
    <lineage>
        <taxon>Bacteria</taxon>
        <taxon>Pseudomonadati</taxon>
        <taxon>Pseudomonadota</taxon>
        <taxon>Gammaproteobacteria</taxon>
        <taxon>Cellvibrionales</taxon>
        <taxon>Spongiibacteraceae</taxon>
        <taxon>Spongiibacter</taxon>
    </lineage>
</organism>
<dbReference type="AlphaFoldDB" id="A0A927C1B2"/>
<keyword evidence="1" id="KW-0812">Transmembrane</keyword>
<protein>
    <recommendedName>
        <fullName evidence="4">HAMP domain-containing protein</fullName>
    </recommendedName>
</protein>
<keyword evidence="1" id="KW-1133">Transmembrane helix</keyword>
<dbReference type="EMBL" id="JACXLD010000001">
    <property type="protein sequence ID" value="MBD2858057.1"/>
    <property type="molecule type" value="Genomic_DNA"/>
</dbReference>
<proteinExistence type="predicted"/>
<evidence type="ECO:0000313" key="2">
    <source>
        <dbReference type="EMBL" id="MBD2858057.1"/>
    </source>
</evidence>
<dbReference type="RefSeq" id="WP_190762440.1">
    <property type="nucleotide sequence ID" value="NZ_JACXLD010000001.1"/>
</dbReference>
<keyword evidence="1" id="KW-0472">Membrane</keyword>
<accession>A0A927C1B2</accession>
<dbReference type="Proteomes" id="UP000610558">
    <property type="component" value="Unassembled WGS sequence"/>
</dbReference>
<gene>
    <name evidence="2" type="ORF">IB286_03485</name>
</gene>
<evidence type="ECO:0000313" key="3">
    <source>
        <dbReference type="Proteomes" id="UP000610558"/>
    </source>
</evidence>
<evidence type="ECO:0000256" key="1">
    <source>
        <dbReference type="SAM" id="Phobius"/>
    </source>
</evidence>
<keyword evidence="3" id="KW-1185">Reference proteome</keyword>
<feature type="transmembrane region" description="Helical" evidence="1">
    <location>
        <begin position="141"/>
        <end position="162"/>
    </location>
</feature>
<evidence type="ECO:0008006" key="4">
    <source>
        <dbReference type="Google" id="ProtNLM"/>
    </source>
</evidence>
<sequence>MLGLLLRLPLSVKCGLAAALLCAVTGLTLLISSVTASRQILVETTDLIGKQWVVQLASQSQQALLRNDQISLQAILQDYASSRLVKHIRIDDAEGESLAETGSPNEEALRYQADIAADIGTLGQVSLDLDGSRITQEISDLGSTLLLLSAILCALAYSLIAVPINKLEDLLQLARARLSQPLRDDRSPYTGEDSLGDLLQEIHQPQIHLLPEQSQQQRRYVILHCQWQQLAKLRKQMTNEMLEEQIKAAIARAETIARLYQGELFFNYHNGLSLRFYERRDADAPLFRALCCAELFTKLDSLLKARCAIAPANFLAEPWRGKLIEAEIVENLHRTTNSGNGIWLEESLLEHEALSNWVDREGQEVTQMSPPYDELLARQLIQLQQLQSQDQD</sequence>
<comment type="caution">
    <text evidence="2">The sequence shown here is derived from an EMBL/GenBank/DDBJ whole genome shotgun (WGS) entry which is preliminary data.</text>
</comment>
<name>A0A927C1B2_9GAMM</name>
<reference evidence="2" key="1">
    <citation type="submission" date="2020-09" db="EMBL/GenBank/DDBJ databases">
        <authorList>
            <person name="Yoon J.-W."/>
        </authorList>
    </citation>
    <scope>NUCLEOTIDE SEQUENCE</scope>
    <source>
        <strain evidence="2">KMU-158</strain>
    </source>
</reference>